<evidence type="ECO:0000313" key="6">
    <source>
        <dbReference type="Proteomes" id="UP001501842"/>
    </source>
</evidence>
<reference evidence="5 6" key="1">
    <citation type="journal article" date="2019" name="Int. J. Syst. Evol. Microbiol.">
        <title>The Global Catalogue of Microorganisms (GCM) 10K type strain sequencing project: providing services to taxonomists for standard genome sequencing and annotation.</title>
        <authorList>
            <consortium name="The Broad Institute Genomics Platform"/>
            <consortium name="The Broad Institute Genome Sequencing Center for Infectious Disease"/>
            <person name="Wu L."/>
            <person name="Ma J."/>
        </authorList>
    </citation>
    <scope>NUCLEOTIDE SEQUENCE [LARGE SCALE GENOMIC DNA]</scope>
    <source>
        <strain evidence="5 6">JCM 8201</strain>
    </source>
</reference>
<sequence length="354" mass="37987">MTLRVVQWATGGVGKAAIEMILKHPELELVGCWVHSPDKDGRDVGEIIGTGPVGVTATSSVEEILALEADAVIYAPAFSRTREIAALLRSGKNVITPLNWFYPMPEDAARVRDACLEGGTTLHGTGVDPGGATDLHPLMFAALSSAVTFVRGEEFSDLRDYNTPEVLHDVMGFGHSPEYVRDSPLLERIGHGYTQSVRMCLDALGFADAEIRPTLDLAVATAPIDCPFGTIEPGQVAGERLHWDAVIDGEVVVRVGATWLMGEENLDPAWTLGPGGQRFEVEVQGDPPAFVTIHGWHAKTIEEGLVRNPGVVVASAHCVNSVPYVCAAEPGIKTYLDLPLITGRAHPDLARKHP</sequence>
<dbReference type="Proteomes" id="UP001501842">
    <property type="component" value="Unassembled WGS sequence"/>
</dbReference>
<dbReference type="CDD" id="cd24146">
    <property type="entry name" value="nat-AmDH_N_like"/>
    <property type="match status" value="1"/>
</dbReference>
<feature type="domain" description="Dihydrodipicolinate reductase N-terminal" evidence="3">
    <location>
        <begin position="9"/>
        <end position="74"/>
    </location>
</feature>
<dbReference type="InterPro" id="IPR000846">
    <property type="entry name" value="DapB_N"/>
</dbReference>
<dbReference type="Pfam" id="PF19328">
    <property type="entry name" value="DAP_DH_C"/>
    <property type="match status" value="1"/>
</dbReference>
<feature type="domain" description="2,4-diaminopentanoate dehydrogenase C-terminal" evidence="4">
    <location>
        <begin position="172"/>
        <end position="254"/>
    </location>
</feature>
<evidence type="ECO:0000259" key="3">
    <source>
        <dbReference type="Pfam" id="PF01113"/>
    </source>
</evidence>
<protein>
    <recommendedName>
        <fullName evidence="7">Dihydrodipicolinate reductase</fullName>
    </recommendedName>
</protein>
<dbReference type="InterPro" id="IPR045760">
    <property type="entry name" value="DAP_DH_C"/>
</dbReference>
<dbReference type="SUPFAM" id="SSF51735">
    <property type="entry name" value="NAD(P)-binding Rossmann-fold domains"/>
    <property type="match status" value="1"/>
</dbReference>
<gene>
    <name evidence="5" type="ORF">GCM10010439_72000</name>
</gene>
<dbReference type="RefSeq" id="WP_344457937.1">
    <property type="nucleotide sequence ID" value="NZ_BAAATZ010000037.1"/>
</dbReference>
<comment type="caution">
    <text evidence="5">The sequence shown here is derived from an EMBL/GenBank/DDBJ whole genome shotgun (WGS) entry which is preliminary data.</text>
</comment>
<evidence type="ECO:0000259" key="4">
    <source>
        <dbReference type="Pfam" id="PF19328"/>
    </source>
</evidence>
<evidence type="ECO:0008006" key="7">
    <source>
        <dbReference type="Google" id="ProtNLM"/>
    </source>
</evidence>
<accession>A0ABN3UV38</accession>
<organism evidence="5 6">
    <name type="scientific">Actinocorallia aurantiaca</name>
    <dbReference type="NCBI Taxonomy" id="46204"/>
    <lineage>
        <taxon>Bacteria</taxon>
        <taxon>Bacillati</taxon>
        <taxon>Actinomycetota</taxon>
        <taxon>Actinomycetes</taxon>
        <taxon>Streptosporangiales</taxon>
        <taxon>Thermomonosporaceae</taxon>
        <taxon>Actinocorallia</taxon>
    </lineage>
</organism>
<proteinExistence type="predicted"/>
<keyword evidence="1" id="KW-0521">NADP</keyword>
<dbReference type="Pfam" id="PF01113">
    <property type="entry name" value="DapB_N"/>
    <property type="match status" value="1"/>
</dbReference>
<name>A0ABN3UV38_9ACTN</name>
<evidence type="ECO:0000256" key="1">
    <source>
        <dbReference type="ARBA" id="ARBA00022857"/>
    </source>
</evidence>
<dbReference type="InterPro" id="IPR036291">
    <property type="entry name" value="NAD(P)-bd_dom_sf"/>
</dbReference>
<keyword evidence="6" id="KW-1185">Reference proteome</keyword>
<dbReference type="EMBL" id="BAAATZ010000037">
    <property type="protein sequence ID" value="GAA2738347.1"/>
    <property type="molecule type" value="Genomic_DNA"/>
</dbReference>
<dbReference type="Gene3D" id="3.40.50.720">
    <property type="entry name" value="NAD(P)-binding Rossmann-like Domain"/>
    <property type="match status" value="1"/>
</dbReference>
<keyword evidence="2" id="KW-0560">Oxidoreductase</keyword>
<evidence type="ECO:0000256" key="2">
    <source>
        <dbReference type="ARBA" id="ARBA00023002"/>
    </source>
</evidence>
<evidence type="ECO:0000313" key="5">
    <source>
        <dbReference type="EMBL" id="GAA2738347.1"/>
    </source>
</evidence>